<dbReference type="Proteomes" id="UP000006512">
    <property type="component" value="Unassembled WGS sequence"/>
</dbReference>
<dbReference type="EMBL" id="GL883077">
    <property type="protein sequence ID" value="EGF93188.1"/>
    <property type="molecule type" value="Genomic_DNA"/>
</dbReference>
<feature type="chain" id="PRO_5003320911" evidence="2">
    <location>
        <begin position="24"/>
        <end position="456"/>
    </location>
</feature>
<dbReference type="HOGENOM" id="CLU_599423_0_0_5"/>
<evidence type="ECO:0000313" key="4">
    <source>
        <dbReference type="Proteomes" id="UP000006512"/>
    </source>
</evidence>
<proteinExistence type="predicted"/>
<keyword evidence="4" id="KW-1185">Reference proteome</keyword>
<keyword evidence="2" id="KW-0732">Signal</keyword>
<name>F4QJT1_9CAUL</name>
<feature type="signal peptide" evidence="2">
    <location>
        <begin position="1"/>
        <end position="23"/>
    </location>
</feature>
<protein>
    <submittedName>
        <fullName evidence="3">Uncharacterized protein</fullName>
    </submittedName>
</protein>
<dbReference type="RefSeq" id="WP_006272380.1">
    <property type="nucleotide sequence ID" value="NZ_GL883077.1"/>
</dbReference>
<feature type="compositionally biased region" description="Low complexity" evidence="1">
    <location>
        <begin position="172"/>
        <end position="187"/>
    </location>
</feature>
<accession>F4QJT1</accession>
<evidence type="ECO:0000256" key="2">
    <source>
        <dbReference type="SAM" id="SignalP"/>
    </source>
</evidence>
<dbReference type="STRING" id="715226.ABI_16280"/>
<evidence type="ECO:0000256" key="1">
    <source>
        <dbReference type="SAM" id="MobiDB-lite"/>
    </source>
</evidence>
<reference evidence="4" key="1">
    <citation type="submission" date="2011-03" db="EMBL/GenBank/DDBJ databases">
        <title>Draft genome sequence of Brevundimonas diminuta.</title>
        <authorList>
            <person name="Brown P.J.B."/>
            <person name="Buechlein A."/>
            <person name="Hemmerich C."/>
            <person name="Brun Y.V."/>
        </authorList>
    </citation>
    <scope>NUCLEOTIDE SEQUENCE [LARGE SCALE GENOMIC DNA]</scope>
    <source>
        <strain evidence="4">C19</strain>
    </source>
</reference>
<dbReference type="AlphaFoldDB" id="F4QJT1"/>
<organism evidence="3 4">
    <name type="scientific">Asticcacaulis biprosthecium C19</name>
    <dbReference type="NCBI Taxonomy" id="715226"/>
    <lineage>
        <taxon>Bacteria</taxon>
        <taxon>Pseudomonadati</taxon>
        <taxon>Pseudomonadota</taxon>
        <taxon>Alphaproteobacteria</taxon>
        <taxon>Caulobacterales</taxon>
        <taxon>Caulobacteraceae</taxon>
        <taxon>Asticcacaulis</taxon>
    </lineage>
</organism>
<evidence type="ECO:0000313" key="3">
    <source>
        <dbReference type="EMBL" id="EGF93188.1"/>
    </source>
</evidence>
<gene>
    <name evidence="3" type="ORF">ABI_16280</name>
</gene>
<feature type="region of interest" description="Disordered" evidence="1">
    <location>
        <begin position="172"/>
        <end position="192"/>
    </location>
</feature>
<sequence>MRGMISGLAVAAVVISLAGTAGAATVQAQLRFQIKPTAADPAWATPGAKFEKMGECAYISGRAVASWPQRVALAKGQATAPVFNPGFPQPDGTYLPNSADDGFNTLFYPIEAVAGVKSVVCRGTILANGVDVTADTPGRVAAASAETIGKTGPLMVAPELDTARLAKVVTDGGTPTPTGPIPGVTVPSPSKTGGGHVNYINGKFDFETGTYEGTNVGGNTPWSGAGPRDIRQDGYKDKVTIKPLTGAHFLAGGPSATARGYLGCHKAAFGASPNQVKVGEYYCFRTVENNLVEIAIQSVKPTSNESAPWQIDFGYKLWTTPPFMLGAGGVTLTFLHPKLDVETGVLEGSGPEAGSVPAYAGPRDLRLDGYKADVTLRTLNGAQYATSGAMTTAPSYSGCNGKYYGSEVPAKVKAGEFYCLKTGEGHLVEIKINAIKETSYAPNAPYEVSLSYTVWK</sequence>